<protein>
    <recommendedName>
        <fullName evidence="3">Berberine/berberine-like domain-containing protein</fullName>
    </recommendedName>
</protein>
<reference evidence="1" key="1">
    <citation type="journal article" date="2020" name="Stud. Mycol.">
        <title>101 Dothideomycetes genomes: a test case for predicting lifestyles and emergence of pathogens.</title>
        <authorList>
            <person name="Haridas S."/>
            <person name="Albert R."/>
            <person name="Binder M."/>
            <person name="Bloem J."/>
            <person name="Labutti K."/>
            <person name="Salamov A."/>
            <person name="Andreopoulos B."/>
            <person name="Baker S."/>
            <person name="Barry K."/>
            <person name="Bills G."/>
            <person name="Bluhm B."/>
            <person name="Cannon C."/>
            <person name="Castanera R."/>
            <person name="Culley D."/>
            <person name="Daum C."/>
            <person name="Ezra D."/>
            <person name="Gonzalez J."/>
            <person name="Henrissat B."/>
            <person name="Kuo A."/>
            <person name="Liang C."/>
            <person name="Lipzen A."/>
            <person name="Lutzoni F."/>
            <person name="Magnuson J."/>
            <person name="Mondo S."/>
            <person name="Nolan M."/>
            <person name="Ohm R."/>
            <person name="Pangilinan J."/>
            <person name="Park H.-J."/>
            <person name="Ramirez L."/>
            <person name="Alfaro M."/>
            <person name="Sun H."/>
            <person name="Tritt A."/>
            <person name="Yoshinaga Y."/>
            <person name="Zwiers L.-H."/>
            <person name="Turgeon B."/>
            <person name="Goodwin S."/>
            <person name="Spatafora J."/>
            <person name="Crous P."/>
            <person name="Grigoriev I."/>
        </authorList>
    </citation>
    <scope>NUCLEOTIDE SEQUENCE</scope>
    <source>
        <strain evidence="1">CBS 122367</strain>
    </source>
</reference>
<dbReference type="Proteomes" id="UP000799291">
    <property type="component" value="Unassembled WGS sequence"/>
</dbReference>
<evidence type="ECO:0000313" key="2">
    <source>
        <dbReference type="Proteomes" id="UP000799291"/>
    </source>
</evidence>
<organism evidence="1 2">
    <name type="scientific">Lentithecium fluviatile CBS 122367</name>
    <dbReference type="NCBI Taxonomy" id="1168545"/>
    <lineage>
        <taxon>Eukaryota</taxon>
        <taxon>Fungi</taxon>
        <taxon>Dikarya</taxon>
        <taxon>Ascomycota</taxon>
        <taxon>Pezizomycotina</taxon>
        <taxon>Dothideomycetes</taxon>
        <taxon>Pleosporomycetidae</taxon>
        <taxon>Pleosporales</taxon>
        <taxon>Massarineae</taxon>
        <taxon>Lentitheciaceae</taxon>
        <taxon>Lentithecium</taxon>
    </lineage>
</organism>
<evidence type="ECO:0008006" key="3">
    <source>
        <dbReference type="Google" id="ProtNLM"/>
    </source>
</evidence>
<dbReference type="Gene3D" id="3.30.465.10">
    <property type="match status" value="1"/>
</dbReference>
<dbReference type="Gene3D" id="3.40.462.20">
    <property type="match status" value="1"/>
</dbReference>
<name>A0A6G1JCM9_9PLEO</name>
<dbReference type="AlphaFoldDB" id="A0A6G1JCM9"/>
<evidence type="ECO:0000313" key="1">
    <source>
        <dbReference type="EMBL" id="KAF2688317.1"/>
    </source>
</evidence>
<gene>
    <name evidence="1" type="ORF">K458DRAFT_464677</name>
</gene>
<dbReference type="OrthoDB" id="415825at2759"/>
<accession>A0A6G1JCM9</accession>
<proteinExistence type="predicted"/>
<sequence length="219" mass="23816">MESTCASGFEAVVLVANFICTGPLADGRAMIQPLLDLQPLNTNVSYIPWSEVSYTATYGQPAKTCGQSVSVVPQSPNLYQIDVGALAAAVNHINETIPSDPALYGFVFAFTQYAPDGFKNGPKAGSAFPWREVAMFAQMDGMASTSESVPKIASFGKNFRDLLQKTSGRDKPEVYTHFAHGDEGAVAWYGEDNDNRLRMLKSRYDPASILSFYNSVETD</sequence>
<keyword evidence="2" id="KW-1185">Reference proteome</keyword>
<dbReference type="EMBL" id="MU005573">
    <property type="protein sequence ID" value="KAF2688317.1"/>
    <property type="molecule type" value="Genomic_DNA"/>
</dbReference>
<dbReference type="InterPro" id="IPR016169">
    <property type="entry name" value="FAD-bd_PCMH_sub2"/>
</dbReference>